<dbReference type="Pfam" id="PF23187">
    <property type="entry name" value="UBX7_N"/>
    <property type="match status" value="1"/>
</dbReference>
<organism evidence="8 9">
    <name type="scientific">Trematosphaeria pertusa</name>
    <dbReference type="NCBI Taxonomy" id="390896"/>
    <lineage>
        <taxon>Eukaryota</taxon>
        <taxon>Fungi</taxon>
        <taxon>Dikarya</taxon>
        <taxon>Ascomycota</taxon>
        <taxon>Pezizomycotina</taxon>
        <taxon>Dothideomycetes</taxon>
        <taxon>Pleosporomycetidae</taxon>
        <taxon>Pleosporales</taxon>
        <taxon>Massarineae</taxon>
        <taxon>Trematosphaeriaceae</taxon>
        <taxon>Trematosphaeria</taxon>
    </lineage>
</organism>
<dbReference type="OrthoDB" id="2445133at2759"/>
<evidence type="ECO:0000256" key="2">
    <source>
        <dbReference type="ARBA" id="ARBA00023230"/>
    </source>
</evidence>
<feature type="compositionally biased region" description="Basic and acidic residues" evidence="6">
    <location>
        <begin position="200"/>
        <end position="233"/>
    </location>
</feature>
<dbReference type="PANTHER" id="PTHR46424">
    <property type="entry name" value="UBX DOMAIN-CONTAINING PROTEIN 4"/>
    <property type="match status" value="1"/>
</dbReference>
<name>A0A6A6HQY2_9PLEO</name>
<comment type="subunit">
    <text evidence="3">Directly interacts with VCP. Interacts with UBQLN1. Forms a complex with VCP and UBQLN1.</text>
</comment>
<dbReference type="EMBL" id="ML987218">
    <property type="protein sequence ID" value="KAF2240431.1"/>
    <property type="molecule type" value="Genomic_DNA"/>
</dbReference>
<feature type="domain" description="UBX" evidence="7">
    <location>
        <begin position="252"/>
        <end position="341"/>
    </location>
</feature>
<comment type="function">
    <text evidence="5">Involved in endoplasmic reticulum-associated protein degradation (ERAD). Acts as a platform to recruit both UBQLN1 and VCP to the ER during ERAD.</text>
</comment>
<evidence type="ECO:0000256" key="4">
    <source>
        <dbReference type="ARBA" id="ARBA00041575"/>
    </source>
</evidence>
<dbReference type="AlphaFoldDB" id="A0A6A6HQY2"/>
<evidence type="ECO:0000313" key="8">
    <source>
        <dbReference type="EMBL" id="KAF2240431.1"/>
    </source>
</evidence>
<sequence length="481" mass="51522">MFHEGSLQSGISLAIQEQKLVACFVRDDGLESAAWENDWLQSGWIANLLVQKAILLRIEAGSTEAGFLSAFCPVQDAPAFIVIQNGQLQEQLVNGISKDEFINRIRRVLGAPPIPGAAQPAAATTTPQAPSPEPAEASSPAEPASQSRTPDPRSVSSTPPLSAKAKGKQKATEPEPTPEVSATNAARQTARDALRKRKHEEKEELARIKARIEADKAERKAQAEARRAERERQAQSSPTTSQFPTTRSTKGSQAKEVHLNVRLFDGHTIRSTFARTANLQDDVRPWIDQEFAAKAENPRERHPPYFFKQILAPLPSRELSAGDESQTLGDIDLAPSATLVLIPVKGYTEAYSGGAGGIVSGATGSVMGLVGGAFSLAGSALGYVGSTLSSVLGGGGADTSQTPQQGQGRTAGEQQQQHHDAPGSSSIRVRTLADERAREPRSQQLYNGNQVSLGQLQMKRSGLANMCGKLNFEPRDEDANR</sequence>
<dbReference type="PANTHER" id="PTHR46424:SF1">
    <property type="entry name" value="UBX DOMAIN-CONTAINING PROTEIN 4"/>
    <property type="match status" value="1"/>
</dbReference>
<reference evidence="8" key="1">
    <citation type="journal article" date="2020" name="Stud. Mycol.">
        <title>101 Dothideomycetes genomes: a test case for predicting lifestyles and emergence of pathogens.</title>
        <authorList>
            <person name="Haridas S."/>
            <person name="Albert R."/>
            <person name="Binder M."/>
            <person name="Bloem J."/>
            <person name="Labutti K."/>
            <person name="Salamov A."/>
            <person name="Andreopoulos B."/>
            <person name="Baker S."/>
            <person name="Barry K."/>
            <person name="Bills G."/>
            <person name="Bluhm B."/>
            <person name="Cannon C."/>
            <person name="Castanera R."/>
            <person name="Culley D."/>
            <person name="Daum C."/>
            <person name="Ezra D."/>
            <person name="Gonzalez J."/>
            <person name="Henrissat B."/>
            <person name="Kuo A."/>
            <person name="Liang C."/>
            <person name="Lipzen A."/>
            <person name="Lutzoni F."/>
            <person name="Magnuson J."/>
            <person name="Mondo S."/>
            <person name="Nolan M."/>
            <person name="Ohm R."/>
            <person name="Pangilinan J."/>
            <person name="Park H.-J."/>
            <person name="Ramirez L."/>
            <person name="Alfaro M."/>
            <person name="Sun H."/>
            <person name="Tritt A."/>
            <person name="Yoshinaga Y."/>
            <person name="Zwiers L.-H."/>
            <person name="Turgeon B."/>
            <person name="Goodwin S."/>
            <person name="Spatafora J."/>
            <person name="Crous P."/>
            <person name="Grigoriev I."/>
        </authorList>
    </citation>
    <scope>NUCLEOTIDE SEQUENCE</scope>
    <source>
        <strain evidence="8">CBS 122368</strain>
    </source>
</reference>
<evidence type="ECO:0000256" key="5">
    <source>
        <dbReference type="ARBA" id="ARBA00046062"/>
    </source>
</evidence>
<evidence type="ECO:0000256" key="1">
    <source>
        <dbReference type="ARBA" id="ARBA00004406"/>
    </source>
</evidence>
<evidence type="ECO:0000259" key="7">
    <source>
        <dbReference type="PROSITE" id="PS50033"/>
    </source>
</evidence>
<dbReference type="Pfam" id="PF00789">
    <property type="entry name" value="UBX"/>
    <property type="match status" value="1"/>
</dbReference>
<dbReference type="PROSITE" id="PS50033">
    <property type="entry name" value="UBX"/>
    <property type="match status" value="1"/>
</dbReference>
<dbReference type="SUPFAM" id="SSF54236">
    <property type="entry name" value="Ubiquitin-like"/>
    <property type="match status" value="1"/>
</dbReference>
<feature type="region of interest" description="Disordered" evidence="6">
    <location>
        <begin position="392"/>
        <end position="427"/>
    </location>
</feature>
<evidence type="ECO:0000256" key="6">
    <source>
        <dbReference type="SAM" id="MobiDB-lite"/>
    </source>
</evidence>
<comment type="subcellular location">
    <subcellularLocation>
        <location evidence="1">Endoplasmic reticulum membrane</location>
        <topology evidence="1">Peripheral membrane protein</topology>
    </subcellularLocation>
</comment>
<evidence type="ECO:0000313" key="9">
    <source>
        <dbReference type="Proteomes" id="UP000800094"/>
    </source>
</evidence>
<proteinExistence type="predicted"/>
<evidence type="ECO:0000256" key="3">
    <source>
        <dbReference type="ARBA" id="ARBA00038812"/>
    </source>
</evidence>
<feature type="compositionally biased region" description="Polar residues" evidence="6">
    <location>
        <begin position="398"/>
        <end position="415"/>
    </location>
</feature>
<feature type="region of interest" description="Disordered" evidence="6">
    <location>
        <begin position="113"/>
        <end position="254"/>
    </location>
</feature>
<dbReference type="InterPro" id="IPR036249">
    <property type="entry name" value="Thioredoxin-like_sf"/>
</dbReference>
<gene>
    <name evidence="8" type="ORF">BU26DRAFT_498070</name>
</gene>
<dbReference type="InterPro" id="IPR029071">
    <property type="entry name" value="Ubiquitin-like_domsf"/>
</dbReference>
<feature type="compositionally biased region" description="Low complexity" evidence="6">
    <location>
        <begin position="116"/>
        <end position="147"/>
    </location>
</feature>
<dbReference type="RefSeq" id="XP_033675435.1">
    <property type="nucleotide sequence ID" value="XM_033826324.1"/>
</dbReference>
<keyword evidence="9" id="KW-1185">Reference proteome</keyword>
<dbReference type="GO" id="GO:0006986">
    <property type="term" value="P:response to unfolded protein"/>
    <property type="evidence" value="ECO:0007669"/>
    <property type="project" value="UniProtKB-KW"/>
</dbReference>
<dbReference type="Proteomes" id="UP000800094">
    <property type="component" value="Unassembled WGS sequence"/>
</dbReference>
<dbReference type="Gene3D" id="3.10.20.90">
    <property type="entry name" value="Phosphatidylinositol 3-kinase Catalytic Subunit, Chain A, domain 1"/>
    <property type="match status" value="1"/>
</dbReference>
<dbReference type="SUPFAM" id="SSF52833">
    <property type="entry name" value="Thioredoxin-like"/>
    <property type="match status" value="1"/>
</dbReference>
<dbReference type="InterPro" id="IPR001012">
    <property type="entry name" value="UBX_dom"/>
</dbReference>
<dbReference type="GeneID" id="54579654"/>
<keyword evidence="2" id="KW-0834">Unfolded protein response</keyword>
<dbReference type="GO" id="GO:0036503">
    <property type="term" value="P:ERAD pathway"/>
    <property type="evidence" value="ECO:0007669"/>
    <property type="project" value="TreeGrafter"/>
</dbReference>
<dbReference type="GO" id="GO:0005789">
    <property type="term" value="C:endoplasmic reticulum membrane"/>
    <property type="evidence" value="ECO:0007669"/>
    <property type="project" value="UniProtKB-SubCell"/>
</dbReference>
<feature type="compositionally biased region" description="Low complexity" evidence="6">
    <location>
        <begin position="234"/>
        <end position="249"/>
    </location>
</feature>
<protein>
    <recommendedName>
        <fullName evidence="4">UBX domain-containing protein 2</fullName>
    </recommendedName>
</protein>
<accession>A0A6A6HQY2</accession>